<keyword evidence="1" id="KW-0472">Membrane</keyword>
<accession>A0A2H1L4W8</accession>
<evidence type="ECO:0000313" key="2">
    <source>
        <dbReference type="EMBL" id="SMY11909.1"/>
    </source>
</evidence>
<feature type="transmembrane region" description="Helical" evidence="1">
    <location>
        <begin position="98"/>
        <end position="121"/>
    </location>
</feature>
<keyword evidence="1" id="KW-1133">Transmembrane helix</keyword>
<feature type="transmembrane region" description="Helical" evidence="1">
    <location>
        <begin position="37"/>
        <end position="55"/>
    </location>
</feature>
<evidence type="ECO:0000313" key="3">
    <source>
        <dbReference type="Proteomes" id="UP000234462"/>
    </source>
</evidence>
<feature type="transmembrane region" description="Helical" evidence="1">
    <location>
        <begin position="62"/>
        <end position="86"/>
    </location>
</feature>
<proteinExistence type="predicted"/>
<gene>
    <name evidence="2" type="ORF">BJEO58_01501</name>
</gene>
<dbReference type="AlphaFoldDB" id="A0A2H1L4W8"/>
<organism evidence="2 3">
    <name type="scientific">Brevibacterium jeotgali</name>
    <dbReference type="NCBI Taxonomy" id="1262550"/>
    <lineage>
        <taxon>Bacteria</taxon>
        <taxon>Bacillati</taxon>
        <taxon>Actinomycetota</taxon>
        <taxon>Actinomycetes</taxon>
        <taxon>Micrococcales</taxon>
        <taxon>Brevibacteriaceae</taxon>
        <taxon>Brevibacterium</taxon>
    </lineage>
</organism>
<keyword evidence="3" id="KW-1185">Reference proteome</keyword>
<protein>
    <submittedName>
        <fullName evidence="2">Uncharacterized protein</fullName>
    </submittedName>
</protein>
<evidence type="ECO:0000256" key="1">
    <source>
        <dbReference type="SAM" id="Phobius"/>
    </source>
</evidence>
<sequence>MPDIRLVAGLGSLTLLYPILNIATDLLGVQALARLPLNSWLWLAIALTWILVVSLTRAAQPLLTLVFTGVAGGLFTAVLVIGIQLFTPGGPGLLTAPIAIVSIVAMNAVGGTVCGLIAWGLQSATAKRRSTP</sequence>
<name>A0A2H1L4W8_9MICO</name>
<reference evidence="3" key="1">
    <citation type="submission" date="2017-03" db="EMBL/GenBank/DDBJ databases">
        <authorList>
            <person name="Monnet C."/>
        </authorList>
    </citation>
    <scope>NUCLEOTIDE SEQUENCE [LARGE SCALE GENOMIC DNA]</scope>
    <source>
        <strain evidence="3">SJ5-8</strain>
    </source>
</reference>
<keyword evidence="1" id="KW-0812">Transmembrane</keyword>
<dbReference type="Proteomes" id="UP000234462">
    <property type="component" value="Unassembled WGS sequence"/>
</dbReference>
<dbReference type="EMBL" id="FXZM01000006">
    <property type="protein sequence ID" value="SMY11909.1"/>
    <property type="molecule type" value="Genomic_DNA"/>
</dbReference>